<proteinExistence type="predicted"/>
<dbReference type="PANTHER" id="PTHR22093:SF0">
    <property type="entry name" value="LEUKOCYTE RECEPTOR CLUSTER MEMBER 1"/>
    <property type="match status" value="1"/>
</dbReference>
<sequence>MNILPKKRWHVRTKDNIARVRRDEAEARRKDEEEKRRSQLAEQEARINFLQKRTSMKSDVSNDDNQAKHVNFFKEIEDGEYCVGTNKDHEDEKKKKREDFEKKIGLLNYLQDSVSGQNLWYLESPGERIRKKDGQSVRNVDEKEKPTSVLPADPLIDVQQYLKQKHLKEKTKKMSTKQQSSNTNGKKHKQGKGRRKKHLQPSDVSVEQLRAERLQREKEERERTEKLLRGLHKTSREESGDNLVDPENSRYYNMQFHPELARQSKHKLFKSPSQR</sequence>
<evidence type="ECO:0000313" key="3">
    <source>
        <dbReference type="Proteomes" id="UP000694941"/>
    </source>
</evidence>
<gene>
    <name evidence="4 5" type="primary">LOC106465160</name>
</gene>
<dbReference type="RefSeq" id="XP_013780814.1">
    <property type="nucleotide sequence ID" value="XM_013925360.2"/>
</dbReference>
<feature type="compositionally biased region" description="Basic residues" evidence="1">
    <location>
        <begin position="185"/>
        <end position="199"/>
    </location>
</feature>
<dbReference type="PANTHER" id="PTHR22093">
    <property type="entry name" value="LEUKOCYTE RECEPTOR CLUSTER LRC MEMBER 1"/>
    <property type="match status" value="1"/>
</dbReference>
<dbReference type="Proteomes" id="UP000694941">
    <property type="component" value="Unplaced"/>
</dbReference>
<protein>
    <submittedName>
        <fullName evidence="4 5">Leukocyte receptor cluster member 1 homolog isoform X1</fullName>
    </submittedName>
</protein>
<keyword evidence="4 5" id="KW-0675">Receptor</keyword>
<keyword evidence="3" id="KW-1185">Reference proteome</keyword>
<dbReference type="GeneID" id="106465160"/>
<accession>A0ABM1BFA2</accession>
<feature type="region of interest" description="Disordered" evidence="1">
    <location>
        <begin position="130"/>
        <end position="275"/>
    </location>
</feature>
<feature type="compositionally biased region" description="Basic and acidic residues" evidence="1">
    <location>
        <begin position="209"/>
        <end position="239"/>
    </location>
</feature>
<evidence type="ECO:0000313" key="4">
    <source>
        <dbReference type="RefSeq" id="XP_013780814.1"/>
    </source>
</evidence>
<dbReference type="SMART" id="SM01083">
    <property type="entry name" value="Cir_N"/>
    <property type="match status" value="1"/>
</dbReference>
<organism evidence="3 5">
    <name type="scientific">Limulus polyphemus</name>
    <name type="common">Atlantic horseshoe crab</name>
    <dbReference type="NCBI Taxonomy" id="6850"/>
    <lineage>
        <taxon>Eukaryota</taxon>
        <taxon>Metazoa</taxon>
        <taxon>Ecdysozoa</taxon>
        <taxon>Arthropoda</taxon>
        <taxon>Chelicerata</taxon>
        <taxon>Merostomata</taxon>
        <taxon>Xiphosura</taxon>
        <taxon>Limulidae</taxon>
        <taxon>Limulus</taxon>
    </lineage>
</organism>
<evidence type="ECO:0000313" key="5">
    <source>
        <dbReference type="RefSeq" id="XP_013780815.1"/>
    </source>
</evidence>
<dbReference type="InterPro" id="IPR019339">
    <property type="entry name" value="CIR_N_dom"/>
</dbReference>
<evidence type="ECO:0000256" key="1">
    <source>
        <dbReference type="SAM" id="MobiDB-lite"/>
    </source>
</evidence>
<feature type="compositionally biased region" description="Basic and acidic residues" evidence="1">
    <location>
        <begin position="130"/>
        <end position="146"/>
    </location>
</feature>
<reference evidence="4 5" key="1">
    <citation type="submission" date="2025-05" db="UniProtKB">
        <authorList>
            <consortium name="RefSeq"/>
        </authorList>
    </citation>
    <scope>IDENTIFICATION</scope>
    <source>
        <tissue evidence="4 5">Muscle</tissue>
    </source>
</reference>
<feature type="compositionally biased region" description="Basic residues" evidence="1">
    <location>
        <begin position="163"/>
        <end position="175"/>
    </location>
</feature>
<name>A0ABM1BFA2_LIMPO</name>
<dbReference type="InterPro" id="IPR039875">
    <property type="entry name" value="LENG1-like"/>
</dbReference>
<feature type="region of interest" description="Disordered" evidence="1">
    <location>
        <begin position="1"/>
        <end position="63"/>
    </location>
</feature>
<feature type="domain" description="CBF1-interacting co-repressor CIR N-terminal" evidence="2">
    <location>
        <begin position="8"/>
        <end position="44"/>
    </location>
</feature>
<feature type="compositionally biased region" description="Basic and acidic residues" evidence="1">
    <location>
        <begin position="12"/>
        <end position="45"/>
    </location>
</feature>
<dbReference type="RefSeq" id="XP_013780815.1">
    <property type="nucleotide sequence ID" value="XM_013925361.2"/>
</dbReference>
<evidence type="ECO:0000259" key="2">
    <source>
        <dbReference type="SMART" id="SM01083"/>
    </source>
</evidence>
<feature type="compositionally biased region" description="Basic residues" evidence="1">
    <location>
        <begin position="1"/>
        <end position="11"/>
    </location>
</feature>